<proteinExistence type="predicted"/>
<evidence type="ECO:0000256" key="1">
    <source>
        <dbReference type="ARBA" id="ARBA00004496"/>
    </source>
</evidence>
<accession>A0ABN9LQC8</accession>
<comment type="subcellular location">
    <subcellularLocation>
        <location evidence="1">Cytoplasm</location>
    </subcellularLocation>
</comment>
<dbReference type="Proteomes" id="UP001176940">
    <property type="component" value="Unassembled WGS sequence"/>
</dbReference>
<protein>
    <submittedName>
        <fullName evidence="3">Uncharacterized protein</fullName>
    </submittedName>
</protein>
<dbReference type="EMBL" id="CAUEEQ010024606">
    <property type="protein sequence ID" value="CAJ0945960.1"/>
    <property type="molecule type" value="Genomic_DNA"/>
</dbReference>
<evidence type="ECO:0000256" key="2">
    <source>
        <dbReference type="ARBA" id="ARBA00022490"/>
    </source>
</evidence>
<comment type="caution">
    <text evidence="3">The sequence shown here is derived from an EMBL/GenBank/DDBJ whole genome shotgun (WGS) entry which is preliminary data.</text>
</comment>
<gene>
    <name evidence="3" type="ORF">RIMI_LOCUS11070406</name>
</gene>
<evidence type="ECO:0000313" key="4">
    <source>
        <dbReference type="Proteomes" id="UP001176940"/>
    </source>
</evidence>
<dbReference type="PANTHER" id="PTHR21331">
    <property type="entry name" value="BRCA1-ASSOCIATED ATM ACTIVATOR 1"/>
    <property type="match status" value="1"/>
</dbReference>
<keyword evidence="2" id="KW-0963">Cytoplasm</keyword>
<sequence length="383" mass="42593">MDAECSQLLPHVCRVLVDNRQLMTDDSIYEKLLDWFKGLLGTVNDCMAVSTEDLLSENPCIPELFHQVLSIDEADHSLLAFSVRLVGVLAAQEGGFKYLMRKRKKKQTVHTYIPVSVPRRCASLHCVSAGRKAEHSGDVTAVLSGWRSQSVQRSTVPGNRHRNSDDIISKMFGECIYTSGTWKDASIRRAWIQGLLSMVQHQEALCFLQTGGILKTMLDLLMDSSLFVASAVNDLIAHVFFTFVKLTGLSDIGHVSDLPAVALRILGHLEKLLTCGVSQSVTRSLKALSAIFRDCSDTMARVLWPRIAELINSLLKQKPSHDTPHLKELLLAVTRPPDVCQLAVCVLLQPLDSVLRVSTTDFGQPAKERRILSRLRSPRTINK</sequence>
<name>A0ABN9LQC8_9NEOB</name>
<dbReference type="InterPro" id="IPR016024">
    <property type="entry name" value="ARM-type_fold"/>
</dbReference>
<dbReference type="SUPFAM" id="SSF48371">
    <property type="entry name" value="ARM repeat"/>
    <property type="match status" value="1"/>
</dbReference>
<evidence type="ECO:0000313" key="3">
    <source>
        <dbReference type="EMBL" id="CAJ0945960.1"/>
    </source>
</evidence>
<organism evidence="3 4">
    <name type="scientific">Ranitomeya imitator</name>
    <name type="common">mimic poison frog</name>
    <dbReference type="NCBI Taxonomy" id="111125"/>
    <lineage>
        <taxon>Eukaryota</taxon>
        <taxon>Metazoa</taxon>
        <taxon>Chordata</taxon>
        <taxon>Craniata</taxon>
        <taxon>Vertebrata</taxon>
        <taxon>Euteleostomi</taxon>
        <taxon>Amphibia</taxon>
        <taxon>Batrachia</taxon>
        <taxon>Anura</taxon>
        <taxon>Neobatrachia</taxon>
        <taxon>Hyloidea</taxon>
        <taxon>Dendrobatidae</taxon>
        <taxon>Dendrobatinae</taxon>
        <taxon>Ranitomeya</taxon>
    </lineage>
</organism>
<dbReference type="PANTHER" id="PTHR21331:SF2">
    <property type="entry name" value="BRCA1-ASSOCIATED ATM ACTIVATOR 1"/>
    <property type="match status" value="1"/>
</dbReference>
<dbReference type="InterPro" id="IPR038904">
    <property type="entry name" value="BRAT1"/>
</dbReference>
<reference evidence="3" key="1">
    <citation type="submission" date="2023-07" db="EMBL/GenBank/DDBJ databases">
        <authorList>
            <person name="Stuckert A."/>
        </authorList>
    </citation>
    <scope>NUCLEOTIDE SEQUENCE</scope>
</reference>
<keyword evidence="4" id="KW-1185">Reference proteome</keyword>